<dbReference type="InterPro" id="IPR002560">
    <property type="entry name" value="Transposase_DDE"/>
</dbReference>
<organism evidence="2 3">
    <name type="scientific">Bifidobacterium thermophilum</name>
    <dbReference type="NCBI Taxonomy" id="33905"/>
    <lineage>
        <taxon>Bacteria</taxon>
        <taxon>Bacillati</taxon>
        <taxon>Actinomycetota</taxon>
        <taxon>Actinomycetes</taxon>
        <taxon>Bifidobacteriales</taxon>
        <taxon>Bifidobacteriaceae</taxon>
        <taxon>Bifidobacterium</taxon>
    </lineage>
</organism>
<name>A0A2N3QE64_9BIFI</name>
<feature type="domain" description="Transposase IS204/IS1001/IS1096/IS1165 DDE" evidence="1">
    <location>
        <begin position="1"/>
        <end position="24"/>
    </location>
</feature>
<evidence type="ECO:0000259" key="1">
    <source>
        <dbReference type="Pfam" id="PF01610"/>
    </source>
</evidence>
<evidence type="ECO:0000313" key="3">
    <source>
        <dbReference type="Proteomes" id="UP000233727"/>
    </source>
</evidence>
<dbReference type="AlphaFoldDB" id="A0A2N3QE64"/>
<dbReference type="Proteomes" id="UP000233727">
    <property type="component" value="Unassembled WGS sequence"/>
</dbReference>
<gene>
    <name evidence="2" type="ORF">CQR47_1802</name>
</gene>
<dbReference type="EMBL" id="PCGY01000025">
    <property type="protein sequence ID" value="PKU88415.1"/>
    <property type="molecule type" value="Genomic_DNA"/>
</dbReference>
<comment type="caution">
    <text evidence="2">The sequence shown here is derived from an EMBL/GenBank/DDBJ whole genome shotgun (WGS) entry which is preliminary data.</text>
</comment>
<evidence type="ECO:0000313" key="2">
    <source>
        <dbReference type="EMBL" id="PKU88415.1"/>
    </source>
</evidence>
<dbReference type="Pfam" id="PF01610">
    <property type="entry name" value="DDE_Tnp_ISL3"/>
    <property type="match status" value="1"/>
</dbReference>
<proteinExistence type="predicted"/>
<sequence length="49" mass="5720">MNNKIKVIVRMAYGFRSLDNLFAMVMLRCSRLEVQVIEDPRIVTKPPLI</sequence>
<protein>
    <recommendedName>
        <fullName evidence="1">Transposase IS204/IS1001/IS1096/IS1165 DDE domain-containing protein</fullName>
    </recommendedName>
</protein>
<reference evidence="2 3" key="1">
    <citation type="submission" date="2017-10" db="EMBL/GenBank/DDBJ databases">
        <title>Bifidobacterium genomics.</title>
        <authorList>
            <person name="Lugli G.A."/>
            <person name="Milani C."/>
            <person name="Mancabelli L."/>
        </authorList>
    </citation>
    <scope>NUCLEOTIDE SEQUENCE [LARGE SCALE GENOMIC DNA]</scope>
    <source>
        <strain evidence="2 3">1542B</strain>
    </source>
</reference>
<accession>A0A2N3QE64</accession>